<proteinExistence type="predicted"/>
<feature type="chain" id="PRO_5025493193" description="Outer membrane protein beta-barrel domain-containing protein" evidence="1">
    <location>
        <begin position="25"/>
        <end position="263"/>
    </location>
</feature>
<reference evidence="2" key="1">
    <citation type="submission" date="2020-02" db="EMBL/GenBank/DDBJ databases">
        <authorList>
            <person name="Chen W.-M."/>
        </authorList>
    </citation>
    <scope>NUCLEOTIDE SEQUENCE</scope>
    <source>
        <strain evidence="2">NBD-18</strain>
    </source>
</reference>
<dbReference type="RefSeq" id="WP_163655882.1">
    <property type="nucleotide sequence ID" value="NZ_JAAGRN010000009.1"/>
</dbReference>
<evidence type="ECO:0000313" key="2">
    <source>
        <dbReference type="EMBL" id="NDY84066.1"/>
    </source>
</evidence>
<keyword evidence="1" id="KW-0732">Signal</keyword>
<evidence type="ECO:0000256" key="1">
    <source>
        <dbReference type="SAM" id="SignalP"/>
    </source>
</evidence>
<organism evidence="2">
    <name type="scientific">Sheuella amnicola</name>
    <dbReference type="NCBI Taxonomy" id="2707330"/>
    <lineage>
        <taxon>Bacteria</taxon>
        <taxon>Pseudomonadati</taxon>
        <taxon>Pseudomonadota</taxon>
        <taxon>Betaproteobacteria</taxon>
        <taxon>Burkholderiales</taxon>
        <taxon>Alcaligenaceae</taxon>
        <taxon>Sheuella</taxon>
    </lineage>
</organism>
<dbReference type="EMBL" id="JAAGRN010000009">
    <property type="protein sequence ID" value="NDY84066.1"/>
    <property type="molecule type" value="Genomic_DNA"/>
</dbReference>
<name>A0A6B2QZW9_9BURK</name>
<sequence>MKKNLLTKLAYLLFIGILNAPAFAADKSAPIAIPQVSDGFRYSLTPYLWAVNVGGDIAYKDRTLIDQNISTGELLSKLQYGGMIEGEVHNGNWGFAANLLYSSIQNSSSRMRGVVDLGSTTTAQMGIYNLTATYTLLSSKQAYVDALLGVRILSNDAKVNVNAQGTPLGTTLKSNTTLTNPIVGLKGRYRLGESDYFVPFYIDVGGGVDGTQLTTQGILGIGKAYDWGDLMLVFNDVYYQTKNGATTSNLNFYGAAVGVTFKF</sequence>
<protein>
    <recommendedName>
        <fullName evidence="3">Outer membrane protein beta-barrel domain-containing protein</fullName>
    </recommendedName>
</protein>
<accession>A0A6B2QZW9</accession>
<comment type="caution">
    <text evidence="2">The sequence shown here is derived from an EMBL/GenBank/DDBJ whole genome shotgun (WGS) entry which is preliminary data.</text>
</comment>
<dbReference type="AlphaFoldDB" id="A0A6B2QZW9"/>
<evidence type="ECO:0008006" key="3">
    <source>
        <dbReference type="Google" id="ProtNLM"/>
    </source>
</evidence>
<feature type="signal peptide" evidence="1">
    <location>
        <begin position="1"/>
        <end position="24"/>
    </location>
</feature>
<gene>
    <name evidence="2" type="ORF">G3I67_12580</name>
</gene>